<feature type="transmembrane region" description="Helical" evidence="10">
    <location>
        <begin position="129"/>
        <end position="147"/>
    </location>
</feature>
<accession>A0AAV6XL36</accession>
<keyword evidence="6 10" id="KW-0472">Membrane</keyword>
<comment type="subcellular location">
    <subcellularLocation>
        <location evidence="2">Cell membrane</location>
        <topology evidence="2">Multi-pass membrane protein</topology>
    </subcellularLocation>
</comment>
<dbReference type="InterPro" id="IPR003691">
    <property type="entry name" value="FluC"/>
</dbReference>
<keyword evidence="4 10" id="KW-0812">Transmembrane</keyword>
<dbReference type="EMBL" id="WHWC01000007">
    <property type="protein sequence ID" value="KAG8379900.1"/>
    <property type="molecule type" value="Genomic_DNA"/>
</dbReference>
<evidence type="ECO:0000256" key="10">
    <source>
        <dbReference type="SAM" id="Phobius"/>
    </source>
</evidence>
<dbReference type="Proteomes" id="UP000826271">
    <property type="component" value="Unassembled WGS sequence"/>
</dbReference>
<evidence type="ECO:0000256" key="8">
    <source>
        <dbReference type="ARBA" id="ARBA00035585"/>
    </source>
</evidence>
<feature type="region of interest" description="Disordered" evidence="9">
    <location>
        <begin position="1"/>
        <end position="29"/>
    </location>
</feature>
<keyword evidence="3" id="KW-1003">Cell membrane</keyword>
<feature type="compositionally biased region" description="Basic and acidic residues" evidence="9">
    <location>
        <begin position="1"/>
        <end position="12"/>
    </location>
</feature>
<gene>
    <name evidence="11" type="ORF">BUALT_Bualt07G0137300</name>
</gene>
<comment type="function">
    <text evidence="1">Fluoride channel required for the rapid expulsion of cytoplasmic fluoride.</text>
</comment>
<evidence type="ECO:0000256" key="4">
    <source>
        <dbReference type="ARBA" id="ARBA00022692"/>
    </source>
</evidence>
<sequence length="313" mass="34093">MDHENQESEPRRSGSSGRLSCASPSRRCPLSQVNDEIDEIVAEAGDIGDRALKSYRWSLSGRSHNDTKSGKIVVLVEGESEYEKEVSSVLDYVTHLLSLAVFGILGVGSFLMGRVAVFRGDIMEVSNHLAIGLSTGFLGSLTTFSGWKQKMLELSVNGQWAFTVLGIIIGLLQGLFGSLERKEFKTGSREAQLFLACIVGPFGVWIRWFLALFNGYGLGRNGKLKWMPFGTIAANVLAAYLMAALATLKKEINTKMFDTVASGTSFGLLGCLSTVSTFIAEVHAMRENMHPGRAYAYATLNFTISFVLGSQYG</sequence>
<comment type="catalytic activity">
    <reaction evidence="8">
        <text>fluoride(in) = fluoride(out)</text>
        <dbReference type="Rhea" id="RHEA:76159"/>
        <dbReference type="ChEBI" id="CHEBI:17051"/>
    </reaction>
    <physiologicalReaction direction="left-to-right" evidence="8">
        <dbReference type="Rhea" id="RHEA:76160"/>
    </physiologicalReaction>
</comment>
<evidence type="ECO:0000256" key="5">
    <source>
        <dbReference type="ARBA" id="ARBA00022989"/>
    </source>
</evidence>
<evidence type="ECO:0008006" key="13">
    <source>
        <dbReference type="Google" id="ProtNLM"/>
    </source>
</evidence>
<dbReference type="PANTHER" id="PTHR28259">
    <property type="entry name" value="FLUORIDE EXPORT PROTEIN 1-RELATED"/>
    <property type="match status" value="1"/>
</dbReference>
<evidence type="ECO:0000256" key="6">
    <source>
        <dbReference type="ARBA" id="ARBA00023136"/>
    </source>
</evidence>
<reference evidence="11" key="1">
    <citation type="submission" date="2019-10" db="EMBL/GenBank/DDBJ databases">
        <authorList>
            <person name="Zhang R."/>
            <person name="Pan Y."/>
            <person name="Wang J."/>
            <person name="Ma R."/>
            <person name="Yu S."/>
        </authorList>
    </citation>
    <scope>NUCLEOTIDE SEQUENCE</scope>
    <source>
        <strain evidence="11">LA-IB0</strain>
        <tissue evidence="11">Leaf</tissue>
    </source>
</reference>
<feature type="compositionally biased region" description="Low complexity" evidence="9">
    <location>
        <begin position="13"/>
        <end position="26"/>
    </location>
</feature>
<protein>
    <recommendedName>
        <fullName evidence="13">Fluoride ion transporter CrcB</fullName>
    </recommendedName>
</protein>
<dbReference type="GO" id="GO:0005886">
    <property type="term" value="C:plasma membrane"/>
    <property type="evidence" value="ECO:0007669"/>
    <property type="project" value="UniProtKB-SubCell"/>
</dbReference>
<dbReference type="PANTHER" id="PTHR28259:SF1">
    <property type="entry name" value="FLUORIDE EXPORT PROTEIN 1-RELATED"/>
    <property type="match status" value="1"/>
</dbReference>
<evidence type="ECO:0000256" key="7">
    <source>
        <dbReference type="ARBA" id="ARBA00035120"/>
    </source>
</evidence>
<dbReference type="AlphaFoldDB" id="A0AAV6XL36"/>
<evidence type="ECO:0000313" key="12">
    <source>
        <dbReference type="Proteomes" id="UP000826271"/>
    </source>
</evidence>
<evidence type="ECO:0000256" key="3">
    <source>
        <dbReference type="ARBA" id="ARBA00022475"/>
    </source>
</evidence>
<name>A0AAV6XL36_9LAMI</name>
<feature type="transmembrane region" description="Helical" evidence="10">
    <location>
        <begin position="226"/>
        <end position="248"/>
    </location>
</feature>
<feature type="transmembrane region" description="Helical" evidence="10">
    <location>
        <begin position="294"/>
        <end position="312"/>
    </location>
</feature>
<comment type="similarity">
    <text evidence="7">Belongs to the fluoride channel Fluc/FEX (TC 1.A.43) family.</text>
</comment>
<feature type="transmembrane region" description="Helical" evidence="10">
    <location>
        <begin position="159"/>
        <end position="179"/>
    </location>
</feature>
<keyword evidence="5 10" id="KW-1133">Transmembrane helix</keyword>
<proteinExistence type="inferred from homology"/>
<feature type="transmembrane region" description="Helical" evidence="10">
    <location>
        <begin position="92"/>
        <end position="117"/>
    </location>
</feature>
<feature type="transmembrane region" description="Helical" evidence="10">
    <location>
        <begin position="191"/>
        <end position="214"/>
    </location>
</feature>
<feature type="transmembrane region" description="Helical" evidence="10">
    <location>
        <begin position="260"/>
        <end position="282"/>
    </location>
</feature>
<evidence type="ECO:0000313" key="11">
    <source>
        <dbReference type="EMBL" id="KAG8379900.1"/>
    </source>
</evidence>
<comment type="caution">
    <text evidence="11">The sequence shown here is derived from an EMBL/GenBank/DDBJ whole genome shotgun (WGS) entry which is preliminary data.</text>
</comment>
<evidence type="ECO:0000256" key="9">
    <source>
        <dbReference type="SAM" id="MobiDB-lite"/>
    </source>
</evidence>
<evidence type="ECO:0000256" key="2">
    <source>
        <dbReference type="ARBA" id="ARBA00004651"/>
    </source>
</evidence>
<dbReference type="Pfam" id="PF02537">
    <property type="entry name" value="CRCB"/>
    <property type="match status" value="2"/>
</dbReference>
<evidence type="ECO:0000256" key="1">
    <source>
        <dbReference type="ARBA" id="ARBA00002598"/>
    </source>
</evidence>
<keyword evidence="12" id="KW-1185">Reference proteome</keyword>
<organism evidence="11 12">
    <name type="scientific">Buddleja alternifolia</name>
    <dbReference type="NCBI Taxonomy" id="168488"/>
    <lineage>
        <taxon>Eukaryota</taxon>
        <taxon>Viridiplantae</taxon>
        <taxon>Streptophyta</taxon>
        <taxon>Embryophyta</taxon>
        <taxon>Tracheophyta</taxon>
        <taxon>Spermatophyta</taxon>
        <taxon>Magnoliopsida</taxon>
        <taxon>eudicotyledons</taxon>
        <taxon>Gunneridae</taxon>
        <taxon>Pentapetalae</taxon>
        <taxon>asterids</taxon>
        <taxon>lamiids</taxon>
        <taxon>Lamiales</taxon>
        <taxon>Scrophulariaceae</taxon>
        <taxon>Buddlejeae</taxon>
        <taxon>Buddleja</taxon>
    </lineage>
</organism>
<dbReference type="GO" id="GO:1903425">
    <property type="term" value="F:fluoride transmembrane transporter activity"/>
    <property type="evidence" value="ECO:0007669"/>
    <property type="project" value="TreeGrafter"/>
</dbReference>